<dbReference type="Proteomes" id="UP000199548">
    <property type="component" value="Unassembled WGS sequence"/>
</dbReference>
<keyword evidence="2" id="KW-1185">Reference proteome</keyword>
<reference evidence="1 2" key="1">
    <citation type="submission" date="2016-10" db="EMBL/GenBank/DDBJ databases">
        <authorList>
            <person name="de Groot N.N."/>
        </authorList>
    </citation>
    <scope>NUCLEOTIDE SEQUENCE [LARGE SCALE GENOMIC DNA]</scope>
    <source>
        <strain evidence="1 2">LMG 23650</strain>
    </source>
</reference>
<evidence type="ECO:0000313" key="2">
    <source>
        <dbReference type="Proteomes" id="UP000199548"/>
    </source>
</evidence>
<evidence type="ECO:0000313" key="1">
    <source>
        <dbReference type="EMBL" id="SFH87788.1"/>
    </source>
</evidence>
<protein>
    <submittedName>
        <fullName evidence="1">Uncharacterized protein</fullName>
    </submittedName>
</protein>
<organism evidence="1 2">
    <name type="scientific">Paraburkholderia megapolitana</name>
    <dbReference type="NCBI Taxonomy" id="420953"/>
    <lineage>
        <taxon>Bacteria</taxon>
        <taxon>Pseudomonadati</taxon>
        <taxon>Pseudomonadota</taxon>
        <taxon>Betaproteobacteria</taxon>
        <taxon>Burkholderiales</taxon>
        <taxon>Burkholderiaceae</taxon>
        <taxon>Paraburkholderia</taxon>
    </lineage>
</organism>
<dbReference type="EMBL" id="FOQU01000001">
    <property type="protein sequence ID" value="SFH87788.1"/>
    <property type="molecule type" value="Genomic_DNA"/>
</dbReference>
<sequence>MRQAAVRSSALFRVRGEVLPRETQRLDATGLAVTYDDHSQTTCRLMGDCAWAKQRTTRA</sequence>
<dbReference type="STRING" id="420953.SAMN05192543_101406"/>
<gene>
    <name evidence="1" type="ORF">SAMN05192543_101406</name>
</gene>
<name>A0A1I3DMK7_9BURK</name>
<dbReference type="AlphaFoldDB" id="A0A1I3DMK7"/>
<proteinExistence type="predicted"/>
<accession>A0A1I3DMK7</accession>